<gene>
    <name evidence="1" type="ORF">QWY31_05255</name>
</gene>
<comment type="caution">
    <text evidence="1">The sequence shown here is derived from an EMBL/GenBank/DDBJ whole genome shotgun (WGS) entry which is preliminary data.</text>
</comment>
<keyword evidence="2" id="KW-1185">Reference proteome</keyword>
<dbReference type="RefSeq" id="WP_320003421.1">
    <property type="nucleotide sequence ID" value="NZ_JAUHJS010000002.1"/>
</dbReference>
<organism evidence="1 2">
    <name type="scientific">Shiella aurantiaca</name>
    <dbReference type="NCBI Taxonomy" id="3058365"/>
    <lineage>
        <taxon>Bacteria</taxon>
        <taxon>Pseudomonadati</taxon>
        <taxon>Bacteroidota</taxon>
        <taxon>Cytophagia</taxon>
        <taxon>Cytophagales</taxon>
        <taxon>Shiellaceae</taxon>
        <taxon>Shiella</taxon>
    </lineage>
</organism>
<dbReference type="EMBL" id="JAUHJS010000002">
    <property type="protein sequence ID" value="MDN4164897.1"/>
    <property type="molecule type" value="Genomic_DNA"/>
</dbReference>
<dbReference type="Proteomes" id="UP001168552">
    <property type="component" value="Unassembled WGS sequence"/>
</dbReference>
<accession>A0ABT8F3A2</accession>
<sequence length="97" mass="11008">MKKAWKQFVTQFKPKYSVKVITYHVIPGLPVTKNAETHSFGKGEREAATRFYEQAVGKTKEIKLAPAEIHLVKGRKKVLAKQHFGPVEDLKVFKISA</sequence>
<evidence type="ECO:0000313" key="1">
    <source>
        <dbReference type="EMBL" id="MDN4164897.1"/>
    </source>
</evidence>
<name>A0ABT8F3A2_9BACT</name>
<reference evidence="1" key="1">
    <citation type="submission" date="2023-06" db="EMBL/GenBank/DDBJ databases">
        <title>Cytophagales bacterium Strain LB-30, isolated from soil.</title>
        <authorList>
            <person name="Liu B."/>
        </authorList>
    </citation>
    <scope>NUCLEOTIDE SEQUENCE</scope>
    <source>
        <strain evidence="1">LB-30</strain>
    </source>
</reference>
<proteinExistence type="predicted"/>
<evidence type="ECO:0000313" key="2">
    <source>
        <dbReference type="Proteomes" id="UP001168552"/>
    </source>
</evidence>
<protein>
    <submittedName>
        <fullName evidence="1">Uncharacterized protein</fullName>
    </submittedName>
</protein>